<dbReference type="InterPro" id="IPR042100">
    <property type="entry name" value="Bug_dom1"/>
</dbReference>
<dbReference type="CDD" id="cd07012">
    <property type="entry name" value="PBP2_Bug_TTT"/>
    <property type="match status" value="1"/>
</dbReference>
<organism evidence="3 4">
    <name type="scientific">Pseudaquabacterium inlustre</name>
    <dbReference type="NCBI Taxonomy" id="2984192"/>
    <lineage>
        <taxon>Bacteria</taxon>
        <taxon>Pseudomonadati</taxon>
        <taxon>Pseudomonadota</taxon>
        <taxon>Betaproteobacteria</taxon>
        <taxon>Burkholderiales</taxon>
        <taxon>Sphaerotilaceae</taxon>
        <taxon>Pseudaquabacterium</taxon>
    </lineage>
</organism>
<reference evidence="3 4" key="1">
    <citation type="submission" date="2024-04" db="EMBL/GenBank/DDBJ databases">
        <title>Novel species of the genus Ideonella isolated from streams.</title>
        <authorList>
            <person name="Lu H."/>
        </authorList>
    </citation>
    <scope>NUCLEOTIDE SEQUENCE [LARGE SCALE GENOMIC DNA]</scope>
    <source>
        <strain evidence="3 4">DXS22W</strain>
    </source>
</reference>
<dbReference type="Gene3D" id="3.40.190.150">
    <property type="entry name" value="Bordetella uptake gene, domain 1"/>
    <property type="match status" value="1"/>
</dbReference>
<dbReference type="Proteomes" id="UP001365405">
    <property type="component" value="Unassembled WGS sequence"/>
</dbReference>
<dbReference type="Pfam" id="PF03401">
    <property type="entry name" value="TctC"/>
    <property type="match status" value="1"/>
</dbReference>
<dbReference type="SUPFAM" id="SSF53850">
    <property type="entry name" value="Periplasmic binding protein-like II"/>
    <property type="match status" value="1"/>
</dbReference>
<evidence type="ECO:0000256" key="2">
    <source>
        <dbReference type="SAM" id="SignalP"/>
    </source>
</evidence>
<dbReference type="EMBL" id="JBBUTH010000001">
    <property type="protein sequence ID" value="MEK8049505.1"/>
    <property type="molecule type" value="Genomic_DNA"/>
</dbReference>
<evidence type="ECO:0000256" key="1">
    <source>
        <dbReference type="ARBA" id="ARBA00006987"/>
    </source>
</evidence>
<gene>
    <name evidence="3" type="ORF">AACH10_04570</name>
</gene>
<keyword evidence="4" id="KW-1185">Reference proteome</keyword>
<dbReference type="PANTHER" id="PTHR42928">
    <property type="entry name" value="TRICARBOXYLATE-BINDING PROTEIN"/>
    <property type="match status" value="1"/>
</dbReference>
<keyword evidence="2" id="KW-0732">Signal</keyword>
<dbReference type="PIRSF" id="PIRSF017082">
    <property type="entry name" value="YflP"/>
    <property type="match status" value="1"/>
</dbReference>
<dbReference type="RefSeq" id="WP_341409165.1">
    <property type="nucleotide sequence ID" value="NZ_JBBUTH010000001.1"/>
</dbReference>
<sequence>MPMLKIRSRRRALAASLAAAVASLGLAPMAAQAQAWPAKPIKLVVPYAPGGATDILARLVATHLQTSLGQPVVVENKPGAAGVLGNDFVAKSAPDGYTVLLGITAIIQSATLLKLPYDPYKDFMPVSMLATSTSLLSVPKTLPVKNIAEFVQLIKSQPGKHSYGTYGAGSSSHIQGEALKAQAGLDLVHVPYKGAAPMVNDLLGGQISAAFVDAGTARAHVASGAFKVLAVTGTERLKMAPDAPLLSEAGYRLFEPKGWFGFFVPAGTPTLVVNKLSGEIARITRLPEVSKRIDDLGQVPVGSTPAAFAEVIRKDGPLYAKLIKDLNIKLD</sequence>
<feature type="signal peptide" evidence="2">
    <location>
        <begin position="1"/>
        <end position="33"/>
    </location>
</feature>
<evidence type="ECO:0000313" key="3">
    <source>
        <dbReference type="EMBL" id="MEK8049505.1"/>
    </source>
</evidence>
<feature type="chain" id="PRO_5045884842" evidence="2">
    <location>
        <begin position="34"/>
        <end position="331"/>
    </location>
</feature>
<comment type="caution">
    <text evidence="3">The sequence shown here is derived from an EMBL/GenBank/DDBJ whole genome shotgun (WGS) entry which is preliminary data.</text>
</comment>
<proteinExistence type="inferred from homology"/>
<comment type="similarity">
    <text evidence="1">Belongs to the UPF0065 (bug) family.</text>
</comment>
<dbReference type="PROSITE" id="PS51318">
    <property type="entry name" value="TAT"/>
    <property type="match status" value="1"/>
</dbReference>
<name>A0ABU9CEA0_9BURK</name>
<dbReference type="InterPro" id="IPR005064">
    <property type="entry name" value="BUG"/>
</dbReference>
<accession>A0ABU9CEA0</accession>
<protein>
    <submittedName>
        <fullName evidence="3">Tripartite tricarboxylate transporter substrate binding protein</fullName>
    </submittedName>
</protein>
<dbReference type="Gene3D" id="3.40.190.10">
    <property type="entry name" value="Periplasmic binding protein-like II"/>
    <property type="match status" value="1"/>
</dbReference>
<dbReference type="InterPro" id="IPR006311">
    <property type="entry name" value="TAT_signal"/>
</dbReference>
<dbReference type="PANTHER" id="PTHR42928:SF5">
    <property type="entry name" value="BLR1237 PROTEIN"/>
    <property type="match status" value="1"/>
</dbReference>
<evidence type="ECO:0000313" key="4">
    <source>
        <dbReference type="Proteomes" id="UP001365405"/>
    </source>
</evidence>